<protein>
    <submittedName>
        <fullName evidence="1">Uncharacterized protein</fullName>
    </submittedName>
</protein>
<sequence length="49" mass="5456">MGGRQWAALQGMRCIHLMTCYPCKGSNVRALEYLTHLTRVVGGGVHIRN</sequence>
<proteinExistence type="predicted"/>
<organism evidence="1">
    <name type="scientific">Anguilla anguilla</name>
    <name type="common">European freshwater eel</name>
    <name type="synonym">Muraena anguilla</name>
    <dbReference type="NCBI Taxonomy" id="7936"/>
    <lineage>
        <taxon>Eukaryota</taxon>
        <taxon>Metazoa</taxon>
        <taxon>Chordata</taxon>
        <taxon>Craniata</taxon>
        <taxon>Vertebrata</taxon>
        <taxon>Euteleostomi</taxon>
        <taxon>Actinopterygii</taxon>
        <taxon>Neopterygii</taxon>
        <taxon>Teleostei</taxon>
        <taxon>Anguilliformes</taxon>
        <taxon>Anguillidae</taxon>
        <taxon>Anguilla</taxon>
    </lineage>
</organism>
<name>A0A0E9S866_ANGAN</name>
<dbReference type="AlphaFoldDB" id="A0A0E9S866"/>
<reference evidence="1" key="1">
    <citation type="submission" date="2014-11" db="EMBL/GenBank/DDBJ databases">
        <authorList>
            <person name="Amaro Gonzalez C."/>
        </authorList>
    </citation>
    <scope>NUCLEOTIDE SEQUENCE</scope>
</reference>
<reference evidence="1" key="2">
    <citation type="journal article" date="2015" name="Fish Shellfish Immunol.">
        <title>Early steps in the European eel (Anguilla anguilla)-Vibrio vulnificus interaction in the gills: Role of the RtxA13 toxin.</title>
        <authorList>
            <person name="Callol A."/>
            <person name="Pajuelo D."/>
            <person name="Ebbesson L."/>
            <person name="Teles M."/>
            <person name="MacKenzie S."/>
            <person name="Amaro C."/>
        </authorList>
    </citation>
    <scope>NUCLEOTIDE SEQUENCE</scope>
</reference>
<accession>A0A0E9S866</accession>
<dbReference type="EMBL" id="GBXM01071126">
    <property type="protein sequence ID" value="JAH37451.1"/>
    <property type="molecule type" value="Transcribed_RNA"/>
</dbReference>
<evidence type="ECO:0000313" key="1">
    <source>
        <dbReference type="EMBL" id="JAH37451.1"/>
    </source>
</evidence>